<dbReference type="Proteomes" id="UP000215005">
    <property type="component" value="Chromosome"/>
</dbReference>
<dbReference type="EMBL" id="CP022753">
    <property type="protein sequence ID" value="ASU81520.1"/>
    <property type="molecule type" value="Genomic_DNA"/>
</dbReference>
<dbReference type="KEGG" id="ngv:CDO52_00815"/>
<organism evidence="2 3">
    <name type="scientific">Nocardiopsis gilva YIM 90087</name>
    <dbReference type="NCBI Taxonomy" id="1235441"/>
    <lineage>
        <taxon>Bacteria</taxon>
        <taxon>Bacillati</taxon>
        <taxon>Actinomycetota</taxon>
        <taxon>Actinomycetes</taxon>
        <taxon>Streptosporangiales</taxon>
        <taxon>Nocardiopsidaceae</taxon>
        <taxon>Nocardiopsis</taxon>
    </lineage>
</organism>
<dbReference type="RefSeq" id="WP_017619517.1">
    <property type="nucleotide sequence ID" value="NZ_ANBG01000245.1"/>
</dbReference>
<evidence type="ECO:0000313" key="2">
    <source>
        <dbReference type="EMBL" id="ASU81520.1"/>
    </source>
</evidence>
<evidence type="ECO:0000313" key="3">
    <source>
        <dbReference type="Proteomes" id="UP000215005"/>
    </source>
</evidence>
<sequence length="124" mass="14087">MIILAVIIAVAAAYLWYGFARVAPTFVARMVAEFIEDYPTLAAKPRRVAQERREQAGFAIGIALSWPLYLTGRALTGGIADRAPLTDHELRQQLQEKERRIAERERRIAELERRNAIGEEPWSP</sequence>
<feature type="coiled-coil region" evidence="1">
    <location>
        <begin position="85"/>
        <end position="114"/>
    </location>
</feature>
<dbReference type="AlphaFoldDB" id="A0A223S067"/>
<accession>A0A223S067</accession>
<keyword evidence="1" id="KW-0175">Coiled coil</keyword>
<reference evidence="2 3" key="1">
    <citation type="submission" date="2017-08" db="EMBL/GenBank/DDBJ databases">
        <title>The complete genome sequence of Nocardiopsis gilva YIM 90087.</title>
        <authorList>
            <person name="Yin M."/>
            <person name="Tang S."/>
        </authorList>
    </citation>
    <scope>NUCLEOTIDE SEQUENCE [LARGE SCALE GENOMIC DNA]</scope>
    <source>
        <strain evidence="2 3">YIM 90087</strain>
    </source>
</reference>
<protein>
    <submittedName>
        <fullName evidence="2">Uncharacterized protein</fullName>
    </submittedName>
</protein>
<proteinExistence type="predicted"/>
<gene>
    <name evidence="2" type="ORF">CDO52_00815</name>
</gene>
<keyword evidence="3" id="KW-1185">Reference proteome</keyword>
<name>A0A223S067_9ACTN</name>
<evidence type="ECO:0000256" key="1">
    <source>
        <dbReference type="SAM" id="Coils"/>
    </source>
</evidence>